<dbReference type="OrthoDB" id="2441179at2759"/>
<evidence type="ECO:0000313" key="1">
    <source>
        <dbReference type="EMBL" id="CAB5363079.1"/>
    </source>
</evidence>
<comment type="caution">
    <text evidence="1">The sequence shown here is derived from an EMBL/GenBank/DDBJ whole genome shotgun (WGS) entry which is preliminary data.</text>
</comment>
<dbReference type="VEuPathDB" id="FungiDB:RhiirFUN_008157"/>
<dbReference type="Proteomes" id="UP000684084">
    <property type="component" value="Unassembled WGS sequence"/>
</dbReference>
<dbReference type="EMBL" id="CAGKOT010000018">
    <property type="protein sequence ID" value="CAB5363079.1"/>
    <property type="molecule type" value="Genomic_DNA"/>
</dbReference>
<dbReference type="AlphaFoldDB" id="A0A915Z6T9"/>
<gene>
    <name evidence="1" type="ORF">CHRIB12_LOCUS9354</name>
</gene>
<protein>
    <recommendedName>
        <fullName evidence="3">Protein far1-related sequence 5-like</fullName>
    </recommendedName>
</protein>
<name>A0A915Z6T9_9GLOM</name>
<reference evidence="1" key="1">
    <citation type="submission" date="2020-05" db="EMBL/GenBank/DDBJ databases">
        <authorList>
            <person name="Rincon C."/>
            <person name="Sanders R I."/>
            <person name="Robbins C."/>
            <person name="Chaturvedi A."/>
        </authorList>
    </citation>
    <scope>NUCLEOTIDE SEQUENCE</scope>
    <source>
        <strain evidence="1">CHB12</strain>
    </source>
</reference>
<evidence type="ECO:0000313" key="2">
    <source>
        <dbReference type="Proteomes" id="UP000684084"/>
    </source>
</evidence>
<accession>A0A915Z6T9</accession>
<organism evidence="1 2">
    <name type="scientific">Rhizophagus irregularis</name>
    <dbReference type="NCBI Taxonomy" id="588596"/>
    <lineage>
        <taxon>Eukaryota</taxon>
        <taxon>Fungi</taxon>
        <taxon>Fungi incertae sedis</taxon>
        <taxon>Mucoromycota</taxon>
        <taxon>Glomeromycotina</taxon>
        <taxon>Glomeromycetes</taxon>
        <taxon>Glomerales</taxon>
        <taxon>Glomeraceae</taxon>
        <taxon>Rhizophagus</taxon>
    </lineage>
</organism>
<sequence length="686" mass="79526">MEEMIQNTAEFESLLAYDSSEDFSDTESTFEDICSEMEGTKENEEDNSLELYVGKTFQNWDHVEKFMKKYAAAKGHGVRIGGGGKVDKTTNEVMKRRYLCRHAGKASSKQTTQSNVTSCRVECSWKVNIWAKKKKGCLEVTTFNDHHVGHECHPLASKFVPTLRKLPEEILEEIRFLTIFAKVNAIVQYRIIREKFKIRIYRPDLYNAIRSFRREATPGEEDTGLLLKRLYDKKTEDPRWVISMKVDPVTSSLTHLFWMSPEQQILQNLPKQLKGKLGSNFNDFMKDFYTARNSLKEDQFNERWNALLQNYPQSKDYLTKVLGCNPQSWARSFTNKYFTAGVQTTSRNEGENSTLKRLFENSNLSLCELFDALEERYQEENDYCEFVNWKQTVLQIGSQNIPKSIFGPVVKQLNEFLMPNIIKKQEEQMNLSLCYHATEIEFENARSKENVLDESNRCIDNLFDFPQVHLSSFLEDTLTILEVWEIVYLANSKTSHFIYLLNDNTFLYPLQGIDISNNEFVVISLNASASKKHSLPSQFLQQSSRQIEEIGTRSNDNSDEISRVISKKRKFGELYGLGRKLVVDVIEEGDEDIYNEVLEFFRSTRQKISQRILVSGSDGNSNIQNEINNIIEIRNPVMRRPKGRPKSKRTTSMLEESNTKTQYKCKLCKQIGHNSKTCKGKENQEV</sequence>
<dbReference type="PANTHER" id="PTHR47718">
    <property type="entry name" value="OS01G0519700 PROTEIN"/>
    <property type="match status" value="1"/>
</dbReference>
<proteinExistence type="predicted"/>
<evidence type="ECO:0008006" key="3">
    <source>
        <dbReference type="Google" id="ProtNLM"/>
    </source>
</evidence>